<feature type="compositionally biased region" description="Basic and acidic residues" evidence="1">
    <location>
        <begin position="339"/>
        <end position="358"/>
    </location>
</feature>
<feature type="compositionally biased region" description="Acidic residues" evidence="1">
    <location>
        <begin position="387"/>
        <end position="418"/>
    </location>
</feature>
<gene>
    <name evidence="4" type="primary">NME9</name>
    <name evidence="4" type="ORF">EVAR_61357_1</name>
</gene>
<feature type="domain" description="Thioredoxin" evidence="2">
    <location>
        <begin position="15"/>
        <end position="108"/>
    </location>
</feature>
<evidence type="ECO:0000259" key="2">
    <source>
        <dbReference type="Pfam" id="PF00085"/>
    </source>
</evidence>
<dbReference type="SUPFAM" id="SSF52833">
    <property type="entry name" value="Thioredoxin-like"/>
    <property type="match status" value="1"/>
</dbReference>
<feature type="region of interest" description="Disordered" evidence="1">
    <location>
        <begin position="339"/>
        <end position="419"/>
    </location>
</feature>
<dbReference type="Pfam" id="PF00085">
    <property type="entry name" value="Thioredoxin"/>
    <property type="match status" value="1"/>
</dbReference>
<dbReference type="PANTHER" id="PTHR46135">
    <property type="entry name" value="NME/NM23 FAMILY MEMBER 8"/>
    <property type="match status" value="1"/>
</dbReference>
<proteinExistence type="predicted"/>
<feature type="domain" description="DUF4746" evidence="3">
    <location>
        <begin position="239"/>
        <end position="461"/>
    </location>
</feature>
<reference evidence="4 5" key="1">
    <citation type="journal article" date="2019" name="Commun. Biol.">
        <title>The bagworm genome reveals a unique fibroin gene that provides high tensile strength.</title>
        <authorList>
            <person name="Kono N."/>
            <person name="Nakamura H."/>
            <person name="Ohtoshi R."/>
            <person name="Tomita M."/>
            <person name="Numata K."/>
            <person name="Arakawa K."/>
        </authorList>
    </citation>
    <scope>NUCLEOTIDE SEQUENCE [LARGE SCALE GENOMIC DNA]</scope>
</reference>
<feature type="compositionally biased region" description="Acidic residues" evidence="1">
    <location>
        <begin position="370"/>
        <end position="380"/>
    </location>
</feature>
<dbReference type="Proteomes" id="UP000299102">
    <property type="component" value="Unassembled WGS sequence"/>
</dbReference>
<feature type="domain" description="DUF4746" evidence="3">
    <location>
        <begin position="570"/>
        <end position="652"/>
    </location>
</feature>
<keyword evidence="5" id="KW-1185">Reference proteome</keyword>
<dbReference type="InterPro" id="IPR031827">
    <property type="entry name" value="DUF4746"/>
</dbReference>
<dbReference type="Gene3D" id="3.40.30.10">
    <property type="entry name" value="Glutaredoxin"/>
    <property type="match status" value="1"/>
</dbReference>
<dbReference type="AlphaFoldDB" id="A0A4C1ZTB0"/>
<evidence type="ECO:0000313" key="4">
    <source>
        <dbReference type="EMBL" id="GBP90279.1"/>
    </source>
</evidence>
<evidence type="ECO:0000256" key="1">
    <source>
        <dbReference type="SAM" id="MobiDB-lite"/>
    </source>
</evidence>
<comment type="caution">
    <text evidence="4">The sequence shown here is derived from an EMBL/GenBank/DDBJ whole genome shotgun (WGS) entry which is preliminary data.</text>
</comment>
<name>A0A4C1ZTB0_EUMVA</name>
<dbReference type="PANTHER" id="PTHR46135:SF3">
    <property type="entry name" value="NME_NM23 FAMILY MEMBER 8"/>
    <property type="match status" value="1"/>
</dbReference>
<organism evidence="4 5">
    <name type="scientific">Eumeta variegata</name>
    <name type="common">Bagworm moth</name>
    <name type="synonym">Eumeta japonica</name>
    <dbReference type="NCBI Taxonomy" id="151549"/>
    <lineage>
        <taxon>Eukaryota</taxon>
        <taxon>Metazoa</taxon>
        <taxon>Ecdysozoa</taxon>
        <taxon>Arthropoda</taxon>
        <taxon>Hexapoda</taxon>
        <taxon>Insecta</taxon>
        <taxon>Pterygota</taxon>
        <taxon>Neoptera</taxon>
        <taxon>Endopterygota</taxon>
        <taxon>Lepidoptera</taxon>
        <taxon>Glossata</taxon>
        <taxon>Ditrysia</taxon>
        <taxon>Tineoidea</taxon>
        <taxon>Psychidae</taxon>
        <taxon>Oiketicinae</taxon>
        <taxon>Eumeta</taxon>
    </lineage>
</organism>
<feature type="region of interest" description="Disordered" evidence="1">
    <location>
        <begin position="660"/>
        <end position="706"/>
    </location>
</feature>
<dbReference type="InterPro" id="IPR051766">
    <property type="entry name" value="TXND_domain-containing"/>
</dbReference>
<dbReference type="EMBL" id="BGZK01002071">
    <property type="protein sequence ID" value="GBP90279.1"/>
    <property type="molecule type" value="Genomic_DNA"/>
</dbReference>
<sequence>MARKGAVAIQESLETNEDFENYLDSHSRELVCLEIYSEFCGYCLATVQAIRKGKLEIGGDRIVMAKIPADNVEALSRFRGRSEPTFMFIARGRVVRLFYGANGVQLCNIIAQEVELFKREEEPKVVRRKGYEVNELLPEEAMKMEEERRIAAEEAEKLEQLRRATLGARKRRVCERLSKHLPKLNFIMFWPHCHRAHYDLYETMDNLEIQVAAKEQYELDDKAIEEVLYLSDVELNEACMHALTSGPVLVVLYKMQDSDTRDFVKLLRQALYEEIPEPKENEPPEKQLPPIPAFDRYSTISKTKREIRRMRYEENLAKLRKEKEEQARLEAEMARIAREEAEERERQEQKKKEEERMARLQAGLPASPEPEIEEGEEELEGEGKGEIEEEEEGKPEEAPEEEQGEEAEEKVEEEEEYDSGISIEGEEYIPPPDLLVPGFYAPPNQLAKANALAYLFPKVKTGRLSLSTLKGSAEKGLKGLYTGLYSRTNFLEPDSGLLALRTRGTHRIRTIVLELAPIESEFLPPHMLMMFAVDKRHEIGEIINQFADDVLNVSTYWSPYGSSSVHTLIDRVGFFFGEDVFEMEHIAFSIKQYDKMVRPYKHKDRLAVMVSRKRSLALLQLAGLNPCYISADVTSGEKECLQLFPVGYGDDYIEVDSKQEVAKKKETAPTSAPETKKTKGKKQKKTAELPADTSEGAAEHPADTSEGAAELPADTLEGAAELPADTPEGAAEPIVKEIAAPDGETTGCCGYSHAHPNCRASAWIRTSASVSALINADVNADADVPTLGRDKKEIGCD</sequence>
<accession>A0A4C1ZTB0</accession>
<protein>
    <submittedName>
        <fullName evidence="4">Thioredoxin domain-containing protein 6</fullName>
    </submittedName>
</protein>
<evidence type="ECO:0000259" key="3">
    <source>
        <dbReference type="Pfam" id="PF15928"/>
    </source>
</evidence>
<dbReference type="Pfam" id="PF15928">
    <property type="entry name" value="DUF4746"/>
    <property type="match status" value="2"/>
</dbReference>
<dbReference type="OrthoDB" id="10263751at2759"/>
<dbReference type="STRING" id="151549.A0A4C1ZTB0"/>
<dbReference type="InterPro" id="IPR013766">
    <property type="entry name" value="Thioredoxin_domain"/>
</dbReference>
<evidence type="ECO:0000313" key="5">
    <source>
        <dbReference type="Proteomes" id="UP000299102"/>
    </source>
</evidence>
<dbReference type="InterPro" id="IPR036249">
    <property type="entry name" value="Thioredoxin-like_sf"/>
</dbReference>